<comment type="cofactor">
    <cofactor evidence="1">
        <name>FAD</name>
        <dbReference type="ChEBI" id="CHEBI:57692"/>
    </cofactor>
</comment>
<dbReference type="InterPro" id="IPR006076">
    <property type="entry name" value="FAD-dep_OxRdtase"/>
</dbReference>
<feature type="region of interest" description="Disordered" evidence="5">
    <location>
        <begin position="367"/>
        <end position="390"/>
    </location>
</feature>
<evidence type="ECO:0000256" key="2">
    <source>
        <dbReference type="ARBA" id="ARBA00022630"/>
    </source>
</evidence>
<dbReference type="SUPFAM" id="SSF54373">
    <property type="entry name" value="FAD-linked reductases, C-terminal domain"/>
    <property type="match status" value="1"/>
</dbReference>
<keyword evidence="4" id="KW-0560">Oxidoreductase</keyword>
<dbReference type="GO" id="GO:0008115">
    <property type="term" value="F:sarcosine oxidase activity"/>
    <property type="evidence" value="ECO:0007669"/>
    <property type="project" value="TreeGrafter"/>
</dbReference>
<evidence type="ECO:0000256" key="1">
    <source>
        <dbReference type="ARBA" id="ARBA00001974"/>
    </source>
</evidence>
<keyword evidence="8" id="KW-1185">Reference proteome</keyword>
<dbReference type="InterPro" id="IPR045170">
    <property type="entry name" value="MTOX"/>
</dbReference>
<dbReference type="Proteomes" id="UP000517694">
    <property type="component" value="Unassembled WGS sequence"/>
</dbReference>
<dbReference type="PANTHER" id="PTHR10961">
    <property type="entry name" value="PEROXISOMAL SARCOSINE OXIDASE"/>
    <property type="match status" value="1"/>
</dbReference>
<organism evidence="7 8">
    <name type="scientific">Streptomyces mexicanus</name>
    <dbReference type="NCBI Taxonomy" id="178566"/>
    <lineage>
        <taxon>Bacteria</taxon>
        <taxon>Bacillati</taxon>
        <taxon>Actinomycetota</taxon>
        <taxon>Actinomycetes</taxon>
        <taxon>Kitasatosporales</taxon>
        <taxon>Streptomycetaceae</taxon>
        <taxon>Streptomyces</taxon>
    </lineage>
</organism>
<dbReference type="Gene3D" id="3.30.9.10">
    <property type="entry name" value="D-Amino Acid Oxidase, subunit A, domain 2"/>
    <property type="match status" value="1"/>
</dbReference>
<dbReference type="Pfam" id="PF01266">
    <property type="entry name" value="DAO"/>
    <property type="match status" value="1"/>
</dbReference>
<dbReference type="GO" id="GO:0050660">
    <property type="term" value="F:flavin adenine dinucleotide binding"/>
    <property type="evidence" value="ECO:0007669"/>
    <property type="project" value="InterPro"/>
</dbReference>
<sequence length="390" mass="41198">MRMLCTVVGAGAWGLPAAAELAARGHTVTLVDRYGVGNRLSSSHGPTRLWRLADPDPLRVRLSLRGAAAMRRLEQDTGAEVHLRRGILWRDEDSLPRLVAALRGAALPFTEVAAADVGRFFPGLAGDGRDAVFQADAGVVLAEASLDAQLRKLTAHGGRLRTGTEVVAVDAAARRPVVHLADGTRLDGDVLVLAAGPGTVRLLPHLGLSVPLRPYVEQVVHYAGLADPASTARLPGLFDGPAGDRPGLYGMPTPGVGYKVGLDIPLRPLRPEDHDRTPDAGRTAELTRRVRTMFPGAVPAVVDEQVCTWTDSPDGRFVIDRIGDGVVLACGDSGEGFKYSALMGEILADLAEGRPADEDAACFSLDRLSGLTDDPDRPPTSLGRSHARGA</sequence>
<proteinExistence type="predicted"/>
<evidence type="ECO:0000313" key="8">
    <source>
        <dbReference type="Proteomes" id="UP000517694"/>
    </source>
</evidence>
<dbReference type="SUPFAM" id="SSF51905">
    <property type="entry name" value="FAD/NAD(P)-binding domain"/>
    <property type="match status" value="1"/>
</dbReference>
<name>A0A7X1LT74_9ACTN</name>
<feature type="domain" description="FAD dependent oxidoreductase" evidence="6">
    <location>
        <begin position="6"/>
        <end position="350"/>
    </location>
</feature>
<evidence type="ECO:0000259" key="6">
    <source>
        <dbReference type="Pfam" id="PF01266"/>
    </source>
</evidence>
<keyword evidence="2" id="KW-0285">Flavoprotein</keyword>
<comment type="caution">
    <text evidence="7">The sequence shown here is derived from an EMBL/GenBank/DDBJ whole genome shotgun (WGS) entry which is preliminary data.</text>
</comment>
<accession>A0A7X1LT74</accession>
<evidence type="ECO:0000256" key="4">
    <source>
        <dbReference type="ARBA" id="ARBA00023002"/>
    </source>
</evidence>
<protein>
    <submittedName>
        <fullName evidence="7">FAD-dependent oxidoreductase</fullName>
    </submittedName>
</protein>
<evidence type="ECO:0000256" key="5">
    <source>
        <dbReference type="SAM" id="MobiDB-lite"/>
    </source>
</evidence>
<dbReference type="AlphaFoldDB" id="A0A7X1LT74"/>
<evidence type="ECO:0000256" key="3">
    <source>
        <dbReference type="ARBA" id="ARBA00022827"/>
    </source>
</evidence>
<gene>
    <name evidence="7" type="ORF">H1R13_19735</name>
</gene>
<dbReference type="Gene3D" id="3.50.50.60">
    <property type="entry name" value="FAD/NAD(P)-binding domain"/>
    <property type="match status" value="1"/>
</dbReference>
<evidence type="ECO:0000313" key="7">
    <source>
        <dbReference type="EMBL" id="MBC2867116.1"/>
    </source>
</evidence>
<reference evidence="7 8" key="1">
    <citation type="submission" date="2020-08" db="EMBL/GenBank/DDBJ databases">
        <title>Whole-Genome Sequence of French Clinical Streptomyces mexicanus Strain Q0842.</title>
        <authorList>
            <person name="Boxberger M."/>
            <person name="La Scola B."/>
        </authorList>
    </citation>
    <scope>NUCLEOTIDE SEQUENCE [LARGE SCALE GENOMIC DNA]</scope>
    <source>
        <strain evidence="7 8">Marseille-Q0842</strain>
    </source>
</reference>
<dbReference type="EMBL" id="JACMHY010000007">
    <property type="protein sequence ID" value="MBC2867116.1"/>
    <property type="molecule type" value="Genomic_DNA"/>
</dbReference>
<dbReference type="InterPro" id="IPR036188">
    <property type="entry name" value="FAD/NAD-bd_sf"/>
</dbReference>
<dbReference type="PANTHER" id="PTHR10961:SF46">
    <property type="entry name" value="PEROXISOMAL SARCOSINE OXIDASE"/>
    <property type="match status" value="1"/>
</dbReference>
<keyword evidence="3" id="KW-0274">FAD</keyword>